<evidence type="ECO:0000313" key="2">
    <source>
        <dbReference type="EMBL" id="KAL2082330.1"/>
    </source>
</evidence>
<reference evidence="2 3" key="1">
    <citation type="submission" date="2024-09" db="EMBL/GenBank/DDBJ databases">
        <title>A chromosome-level genome assembly of Gray's grenadier anchovy, Coilia grayii.</title>
        <authorList>
            <person name="Fu Z."/>
        </authorList>
    </citation>
    <scope>NUCLEOTIDE SEQUENCE [LARGE SCALE GENOMIC DNA]</scope>
    <source>
        <strain evidence="2">G4</strain>
        <tissue evidence="2">Muscle</tissue>
    </source>
</reference>
<organism evidence="2 3">
    <name type="scientific">Coilia grayii</name>
    <name type="common">Gray's grenadier anchovy</name>
    <dbReference type="NCBI Taxonomy" id="363190"/>
    <lineage>
        <taxon>Eukaryota</taxon>
        <taxon>Metazoa</taxon>
        <taxon>Chordata</taxon>
        <taxon>Craniata</taxon>
        <taxon>Vertebrata</taxon>
        <taxon>Euteleostomi</taxon>
        <taxon>Actinopterygii</taxon>
        <taxon>Neopterygii</taxon>
        <taxon>Teleostei</taxon>
        <taxon>Clupei</taxon>
        <taxon>Clupeiformes</taxon>
        <taxon>Clupeoidei</taxon>
        <taxon>Engraulidae</taxon>
        <taxon>Coilinae</taxon>
        <taxon>Coilia</taxon>
    </lineage>
</organism>
<dbReference type="EMBL" id="JBHFQA010000019">
    <property type="protein sequence ID" value="KAL2082330.1"/>
    <property type="molecule type" value="Genomic_DNA"/>
</dbReference>
<comment type="caution">
    <text evidence="2">The sequence shown here is derived from an EMBL/GenBank/DDBJ whole genome shotgun (WGS) entry which is preliminary data.</text>
</comment>
<dbReference type="AlphaFoldDB" id="A0ABD1J705"/>
<sequence>MKTVKVFIILAGNTLDAHRQFMEILDRTTSVEEVSSAEECDVTFTFCPIVSRVGTDIEAAVKLIPSTPSGILIALHPTFDRDYVVPDASRFVPSPFLTVDCLFHEGELLDCDCNDNAFRSVSIFLRGLQKEILSTPTHRPSCLDSDNNQNLCQRFVNFLLQFEHPKFLLVGCVVAVVILFVITFVILRASHAI</sequence>
<keyword evidence="1" id="KW-0472">Membrane</keyword>
<gene>
    <name evidence="2" type="ORF">ACEWY4_022148</name>
</gene>
<evidence type="ECO:0000313" key="3">
    <source>
        <dbReference type="Proteomes" id="UP001591681"/>
    </source>
</evidence>
<feature type="transmembrane region" description="Helical" evidence="1">
    <location>
        <begin position="167"/>
        <end position="187"/>
    </location>
</feature>
<protein>
    <submittedName>
        <fullName evidence="2">Uncharacterized protein</fullName>
    </submittedName>
</protein>
<dbReference type="PANTHER" id="PTHR34488:SF1">
    <property type="entry name" value="SI:CH211-245H14.1-RELATED"/>
    <property type="match status" value="1"/>
</dbReference>
<dbReference type="Proteomes" id="UP001591681">
    <property type="component" value="Unassembled WGS sequence"/>
</dbReference>
<evidence type="ECO:0000256" key="1">
    <source>
        <dbReference type="SAM" id="Phobius"/>
    </source>
</evidence>
<accession>A0ABD1J705</accession>
<keyword evidence="1" id="KW-1133">Transmembrane helix</keyword>
<keyword evidence="3" id="KW-1185">Reference proteome</keyword>
<proteinExistence type="predicted"/>
<name>A0ABD1J705_9TELE</name>
<keyword evidence="1" id="KW-0812">Transmembrane</keyword>
<dbReference type="PANTHER" id="PTHR34488">
    <property type="entry name" value="SI:CH211-245H14.1-RELATED"/>
    <property type="match status" value="1"/>
</dbReference>